<proteinExistence type="predicted"/>
<name>A0A2T3KKR1_9GAMM</name>
<evidence type="ECO:0000313" key="1">
    <source>
        <dbReference type="EMBL" id="PSV00308.1"/>
    </source>
</evidence>
<gene>
    <name evidence="1" type="ORF">C9J27_04070</name>
</gene>
<evidence type="ECO:0000313" key="2">
    <source>
        <dbReference type="Proteomes" id="UP000241426"/>
    </source>
</evidence>
<reference evidence="1 2" key="1">
    <citation type="submission" date="2018-01" db="EMBL/GenBank/DDBJ databases">
        <title>Whole genome sequencing of Histamine producing bacteria.</title>
        <authorList>
            <person name="Butler K."/>
        </authorList>
    </citation>
    <scope>NUCLEOTIDE SEQUENCE [LARGE SCALE GENOMIC DNA]</scope>
    <source>
        <strain evidence="1 2">FS-7.2</strain>
    </source>
</reference>
<sequence length="157" mass="17503">MSKQVIGTTLEEATAIESDLIANGNLTTWEVNGELVNAGEYQIFNGCIYRYLGGLEDKAKNIHFPPNSRNYALHPSSAVKMIRLSCFIPNIVIAIESNQCWLYMPERPSMTYNDSLAYGERGYARAHYDGLSEKVLQVAFMGLLAHAELNISVKDPL</sequence>
<dbReference type="Proteomes" id="UP000241426">
    <property type="component" value="Unassembled WGS sequence"/>
</dbReference>
<protein>
    <submittedName>
        <fullName evidence="1">Uncharacterized protein</fullName>
    </submittedName>
</protein>
<comment type="caution">
    <text evidence="1">The sequence shown here is derived from an EMBL/GenBank/DDBJ whole genome shotgun (WGS) entry which is preliminary data.</text>
</comment>
<dbReference type="AlphaFoldDB" id="A0A2T3KKR1"/>
<dbReference type="RefSeq" id="WP_107288938.1">
    <property type="nucleotide sequence ID" value="NZ_PYNF01000003.1"/>
</dbReference>
<dbReference type="EMBL" id="PYNF01000003">
    <property type="protein sequence ID" value="PSV00308.1"/>
    <property type="molecule type" value="Genomic_DNA"/>
</dbReference>
<organism evidence="1 2">
    <name type="scientific">Photobacterium kishitanii</name>
    <dbReference type="NCBI Taxonomy" id="318456"/>
    <lineage>
        <taxon>Bacteria</taxon>
        <taxon>Pseudomonadati</taxon>
        <taxon>Pseudomonadota</taxon>
        <taxon>Gammaproteobacteria</taxon>
        <taxon>Vibrionales</taxon>
        <taxon>Vibrionaceae</taxon>
        <taxon>Photobacterium</taxon>
    </lineage>
</organism>
<accession>A0A2T3KKR1</accession>